<dbReference type="AlphaFoldDB" id="A0A229S7Y8"/>
<evidence type="ECO:0000256" key="1">
    <source>
        <dbReference type="SAM" id="MobiDB-lite"/>
    </source>
</evidence>
<gene>
    <name evidence="3" type="ORF">CFP71_18945</name>
</gene>
<keyword evidence="4" id="KW-1185">Reference proteome</keyword>
<reference evidence="3 4" key="1">
    <citation type="submission" date="2017-07" db="EMBL/GenBank/DDBJ databases">
        <title>Amycolatopsis thailandensis Genome sequencing and assembly.</title>
        <authorList>
            <person name="Kaur N."/>
            <person name="Mayilraj S."/>
        </authorList>
    </citation>
    <scope>NUCLEOTIDE SEQUENCE [LARGE SCALE GENOMIC DNA]</scope>
    <source>
        <strain evidence="3 4">JCM 16380</strain>
    </source>
</reference>
<feature type="compositionally biased region" description="Polar residues" evidence="1">
    <location>
        <begin position="44"/>
        <end position="58"/>
    </location>
</feature>
<protein>
    <submittedName>
        <fullName evidence="3">Uncharacterized protein</fullName>
    </submittedName>
</protein>
<evidence type="ECO:0000256" key="2">
    <source>
        <dbReference type="SAM" id="Phobius"/>
    </source>
</evidence>
<dbReference type="EMBL" id="NMQT01000066">
    <property type="protein sequence ID" value="OXM54799.1"/>
    <property type="molecule type" value="Genomic_DNA"/>
</dbReference>
<accession>A0A229S7Y8</accession>
<feature type="compositionally biased region" description="Polar residues" evidence="1">
    <location>
        <begin position="9"/>
        <end position="24"/>
    </location>
</feature>
<evidence type="ECO:0000313" key="4">
    <source>
        <dbReference type="Proteomes" id="UP000215223"/>
    </source>
</evidence>
<comment type="caution">
    <text evidence="3">The sequence shown here is derived from an EMBL/GenBank/DDBJ whole genome shotgun (WGS) entry which is preliminary data.</text>
</comment>
<keyword evidence="2" id="KW-1133">Transmembrane helix</keyword>
<keyword evidence="2" id="KW-0812">Transmembrane</keyword>
<feature type="transmembrane region" description="Helical" evidence="2">
    <location>
        <begin position="78"/>
        <end position="98"/>
    </location>
</feature>
<dbReference type="Proteomes" id="UP000215223">
    <property type="component" value="Unassembled WGS sequence"/>
</dbReference>
<organism evidence="3 4">
    <name type="scientific">Amycolatopsis thailandensis</name>
    <dbReference type="NCBI Taxonomy" id="589330"/>
    <lineage>
        <taxon>Bacteria</taxon>
        <taxon>Bacillati</taxon>
        <taxon>Actinomycetota</taxon>
        <taxon>Actinomycetes</taxon>
        <taxon>Pseudonocardiales</taxon>
        <taxon>Pseudonocardiaceae</taxon>
        <taxon>Amycolatopsis</taxon>
    </lineage>
</organism>
<feature type="region of interest" description="Disordered" evidence="1">
    <location>
        <begin position="1"/>
        <end position="60"/>
    </location>
</feature>
<keyword evidence="2" id="KW-0472">Membrane</keyword>
<evidence type="ECO:0000313" key="3">
    <source>
        <dbReference type="EMBL" id="OXM54799.1"/>
    </source>
</evidence>
<name>A0A229S7Y8_9PSEU</name>
<proteinExistence type="predicted"/>
<sequence length="110" mass="11758">MPTARHLPQLTTSPLTVDTPSDQNGLRPLDITNGHDRFPAKQHYVSSSGTPRRLTTSTHEPRTSIVKLAAAGPVSRHVLTTIGAVLAVMGVVLAILGGTGRKVDGRARWF</sequence>